<dbReference type="HOGENOM" id="CLU_047691_15_4_11"/>
<keyword evidence="2" id="KW-0805">Transcription regulation</keyword>
<reference evidence="9 10" key="1">
    <citation type="journal article" date="2009" name="Stand. Genomic Sci.">
        <title>Complete genome sequence of Stackebrandtia nassauensis type strain (LLR-40K-21).</title>
        <authorList>
            <person name="Munk C."/>
            <person name="Lapidus A."/>
            <person name="Copeland A."/>
            <person name="Jando M."/>
            <person name="Mayilraj S."/>
            <person name="Glavina Del Rio T."/>
            <person name="Nolan M."/>
            <person name="Chen F."/>
            <person name="Lucas S."/>
            <person name="Tice H."/>
            <person name="Cheng J.F."/>
            <person name="Han C."/>
            <person name="Detter J.C."/>
            <person name="Bruce D."/>
            <person name="Goodwin L."/>
            <person name="Chain P."/>
            <person name="Pitluck S."/>
            <person name="Goker M."/>
            <person name="Ovchinikova G."/>
            <person name="Pati A."/>
            <person name="Ivanova N."/>
            <person name="Mavromatis K."/>
            <person name="Chen A."/>
            <person name="Palaniappan K."/>
            <person name="Land M."/>
            <person name="Hauser L."/>
            <person name="Chang Y.J."/>
            <person name="Jeffries C.D."/>
            <person name="Bristow J."/>
            <person name="Eisen J.A."/>
            <person name="Markowitz V."/>
            <person name="Hugenholtz P."/>
            <person name="Kyrpides N.C."/>
            <person name="Klenk H.P."/>
        </authorList>
    </citation>
    <scope>NUCLEOTIDE SEQUENCE [LARGE SCALE GENOMIC DNA]</scope>
    <source>
        <strain evidence="10">DSM 44728 / CIP 108903 / NRRL B-16338 / NBRC 102104 / LLR-40K-21</strain>
    </source>
</reference>
<dbReference type="Pfam" id="PF04542">
    <property type="entry name" value="Sigma70_r2"/>
    <property type="match status" value="1"/>
</dbReference>
<protein>
    <submittedName>
        <fullName evidence="9">RNA polymerase, sigma-24 subunit, ECF subfamily</fullName>
    </submittedName>
</protein>
<dbReference type="InterPro" id="IPR039425">
    <property type="entry name" value="RNA_pol_sigma-70-like"/>
</dbReference>
<accession>D3PYS5</accession>
<evidence type="ECO:0000256" key="6">
    <source>
        <dbReference type="SAM" id="MobiDB-lite"/>
    </source>
</evidence>
<dbReference type="Gene3D" id="1.10.1740.10">
    <property type="match status" value="1"/>
</dbReference>
<keyword evidence="3" id="KW-0731">Sigma factor</keyword>
<dbReference type="NCBIfam" id="TIGR02983">
    <property type="entry name" value="SigE-fam_strep"/>
    <property type="match status" value="1"/>
</dbReference>
<evidence type="ECO:0000259" key="7">
    <source>
        <dbReference type="Pfam" id="PF04542"/>
    </source>
</evidence>
<gene>
    <name evidence="9" type="ordered locus">Snas_3852</name>
</gene>
<dbReference type="SUPFAM" id="SSF88659">
    <property type="entry name" value="Sigma3 and sigma4 domains of RNA polymerase sigma factors"/>
    <property type="match status" value="1"/>
</dbReference>
<dbReference type="PANTHER" id="PTHR43133:SF50">
    <property type="entry name" value="ECF RNA POLYMERASE SIGMA FACTOR SIGM"/>
    <property type="match status" value="1"/>
</dbReference>
<dbReference type="CDD" id="cd06171">
    <property type="entry name" value="Sigma70_r4"/>
    <property type="match status" value="1"/>
</dbReference>
<dbReference type="InterPro" id="IPR013249">
    <property type="entry name" value="RNA_pol_sigma70_r4_t2"/>
</dbReference>
<keyword evidence="5" id="KW-0804">Transcription</keyword>
<dbReference type="InterPro" id="IPR014284">
    <property type="entry name" value="RNA_pol_sigma-70_dom"/>
</dbReference>
<feature type="region of interest" description="Disordered" evidence="6">
    <location>
        <begin position="80"/>
        <end position="99"/>
    </location>
</feature>
<dbReference type="STRING" id="446470.Snas_3852"/>
<evidence type="ECO:0000313" key="10">
    <source>
        <dbReference type="Proteomes" id="UP000000844"/>
    </source>
</evidence>
<evidence type="ECO:0000313" key="9">
    <source>
        <dbReference type="EMBL" id="ADD43508.1"/>
    </source>
</evidence>
<evidence type="ECO:0000259" key="8">
    <source>
        <dbReference type="Pfam" id="PF08281"/>
    </source>
</evidence>
<dbReference type="GO" id="GO:0006352">
    <property type="term" value="P:DNA-templated transcription initiation"/>
    <property type="evidence" value="ECO:0007669"/>
    <property type="project" value="InterPro"/>
</dbReference>
<evidence type="ECO:0000256" key="1">
    <source>
        <dbReference type="ARBA" id="ARBA00010641"/>
    </source>
</evidence>
<dbReference type="Pfam" id="PF08281">
    <property type="entry name" value="Sigma70_r4_2"/>
    <property type="match status" value="1"/>
</dbReference>
<keyword evidence="4" id="KW-0238">DNA-binding</keyword>
<dbReference type="SUPFAM" id="SSF88946">
    <property type="entry name" value="Sigma2 domain of RNA polymerase sigma factors"/>
    <property type="match status" value="1"/>
</dbReference>
<feature type="domain" description="RNA polymerase sigma-70 region 2" evidence="7">
    <location>
        <begin position="21"/>
        <end position="78"/>
    </location>
</feature>
<dbReference type="eggNOG" id="COG1595">
    <property type="taxonomic scope" value="Bacteria"/>
</dbReference>
<dbReference type="Proteomes" id="UP000000844">
    <property type="component" value="Chromosome"/>
</dbReference>
<feature type="compositionally biased region" description="Basic and acidic residues" evidence="6">
    <location>
        <begin position="80"/>
        <end position="90"/>
    </location>
</feature>
<evidence type="ECO:0000256" key="4">
    <source>
        <dbReference type="ARBA" id="ARBA00023125"/>
    </source>
</evidence>
<organism evidence="9 10">
    <name type="scientific">Stackebrandtia nassauensis (strain DSM 44728 / CIP 108903 / NRRL B-16338 / NBRC 102104 / LLR-40K-21)</name>
    <dbReference type="NCBI Taxonomy" id="446470"/>
    <lineage>
        <taxon>Bacteria</taxon>
        <taxon>Bacillati</taxon>
        <taxon>Actinomycetota</taxon>
        <taxon>Actinomycetes</taxon>
        <taxon>Glycomycetales</taxon>
        <taxon>Glycomycetaceae</taxon>
        <taxon>Stackebrandtia</taxon>
    </lineage>
</organism>
<keyword evidence="10" id="KW-1185">Reference proteome</keyword>
<dbReference type="InterPro" id="IPR013324">
    <property type="entry name" value="RNA_pol_sigma_r3/r4-like"/>
</dbReference>
<dbReference type="KEGG" id="sna:Snas_3852"/>
<evidence type="ECO:0000256" key="5">
    <source>
        <dbReference type="ARBA" id="ARBA00023163"/>
    </source>
</evidence>
<dbReference type="AlphaFoldDB" id="D3PYS5"/>
<evidence type="ECO:0000256" key="2">
    <source>
        <dbReference type="ARBA" id="ARBA00023015"/>
    </source>
</evidence>
<dbReference type="InterPro" id="IPR036388">
    <property type="entry name" value="WH-like_DNA-bd_sf"/>
</dbReference>
<evidence type="ECO:0000256" key="3">
    <source>
        <dbReference type="ARBA" id="ARBA00023082"/>
    </source>
</evidence>
<sequence length="170" mass="19915">MRPEHESEYCDYAANRLVPMRRFAYLVCGDWHRAEDAVQNAFVKLYLAWARAQRADSLDAYTRRIVLNCVKEVQRRHWFTRERSTSEPPDRAATGDTGSEERRLVLDALAQLPMRRRATLVLRYWEDLSVEQTARVLRCSPATVKSQTVRGLRTLRGLLTDSFREQIERT</sequence>
<dbReference type="EMBL" id="CP001778">
    <property type="protein sequence ID" value="ADD43508.1"/>
    <property type="molecule type" value="Genomic_DNA"/>
</dbReference>
<name>D3PYS5_STANL</name>
<dbReference type="PANTHER" id="PTHR43133">
    <property type="entry name" value="RNA POLYMERASE ECF-TYPE SIGMA FACTO"/>
    <property type="match status" value="1"/>
</dbReference>
<dbReference type="InterPro" id="IPR007627">
    <property type="entry name" value="RNA_pol_sigma70_r2"/>
</dbReference>
<dbReference type="InterPro" id="IPR013325">
    <property type="entry name" value="RNA_pol_sigma_r2"/>
</dbReference>
<dbReference type="InterPro" id="IPR014325">
    <property type="entry name" value="RNA_pol_sigma-E_actinobac"/>
</dbReference>
<dbReference type="GO" id="GO:0003677">
    <property type="term" value="F:DNA binding"/>
    <property type="evidence" value="ECO:0007669"/>
    <property type="project" value="UniProtKB-KW"/>
</dbReference>
<proteinExistence type="inferred from homology"/>
<comment type="similarity">
    <text evidence="1">Belongs to the sigma-70 factor family. ECF subfamily.</text>
</comment>
<feature type="domain" description="RNA polymerase sigma factor 70 region 4 type 2" evidence="8">
    <location>
        <begin position="103"/>
        <end position="155"/>
    </location>
</feature>
<dbReference type="RefSeq" id="WP_013019079.1">
    <property type="nucleotide sequence ID" value="NC_013947.1"/>
</dbReference>
<dbReference type="Gene3D" id="1.10.10.10">
    <property type="entry name" value="Winged helix-like DNA-binding domain superfamily/Winged helix DNA-binding domain"/>
    <property type="match status" value="1"/>
</dbReference>
<dbReference type="OrthoDB" id="2046835at2"/>
<dbReference type="NCBIfam" id="TIGR02937">
    <property type="entry name" value="sigma70-ECF"/>
    <property type="match status" value="1"/>
</dbReference>
<dbReference type="GO" id="GO:0016987">
    <property type="term" value="F:sigma factor activity"/>
    <property type="evidence" value="ECO:0007669"/>
    <property type="project" value="UniProtKB-KW"/>
</dbReference>